<keyword evidence="6" id="KW-1185">Reference proteome</keyword>
<evidence type="ECO:0000256" key="3">
    <source>
        <dbReference type="ARBA" id="ARBA00023237"/>
    </source>
</evidence>
<protein>
    <submittedName>
        <fullName evidence="5">TonB-dependent receptor</fullName>
    </submittedName>
</protein>
<dbReference type="GO" id="GO:0009279">
    <property type="term" value="C:cell outer membrane"/>
    <property type="evidence" value="ECO:0007669"/>
    <property type="project" value="UniProtKB-SubCell"/>
</dbReference>
<dbReference type="Proteomes" id="UP000679691">
    <property type="component" value="Unassembled WGS sequence"/>
</dbReference>
<evidence type="ECO:0000256" key="2">
    <source>
        <dbReference type="ARBA" id="ARBA00023136"/>
    </source>
</evidence>
<dbReference type="EMBL" id="JAGKSB010000002">
    <property type="protein sequence ID" value="MBP3942277.1"/>
    <property type="molecule type" value="Genomic_DNA"/>
</dbReference>
<comment type="subcellular location">
    <subcellularLocation>
        <location evidence="1">Cell outer membrane</location>
    </subcellularLocation>
</comment>
<dbReference type="RefSeq" id="WP_353545763.1">
    <property type="nucleotide sequence ID" value="NZ_JAGKSB010000002.1"/>
</dbReference>
<evidence type="ECO:0000313" key="5">
    <source>
        <dbReference type="EMBL" id="MBP3942277.1"/>
    </source>
</evidence>
<dbReference type="SUPFAM" id="SSF56935">
    <property type="entry name" value="Porins"/>
    <property type="match status" value="1"/>
</dbReference>
<accession>A0A8T4H9X3</accession>
<reference evidence="5" key="1">
    <citation type="submission" date="2021-03" db="EMBL/GenBank/DDBJ databases">
        <authorList>
            <person name="Lu T."/>
            <person name="Wang Q."/>
            <person name="Han X."/>
        </authorList>
    </citation>
    <scope>NUCLEOTIDE SEQUENCE</scope>
    <source>
        <strain evidence="5">WQ 2009</strain>
    </source>
</reference>
<evidence type="ECO:0000313" key="6">
    <source>
        <dbReference type="Proteomes" id="UP000679691"/>
    </source>
</evidence>
<gene>
    <name evidence="5" type="ORF">J5U18_01645</name>
</gene>
<dbReference type="Gene3D" id="2.40.170.20">
    <property type="entry name" value="TonB-dependent receptor, beta-barrel domain"/>
    <property type="match status" value="1"/>
</dbReference>
<sequence length="575" mass="64377">MKLHNTVVKKYALATLLMGAGFSSFAQVDPTKAEKPVTIDSFDVVRDYKPILADAVKIRRSPDMTNKREYQPKLSYGNIIDRKLDINTGLKQLNVQQMPFTKAEDIKSNYVKLGVGNFNTILGEAYFAAEKNENMRYGAFLKHISQKGSLENQQYGRQEFGVFGRRTYDKFTIDGTLGYNRNNTRFYGVVTDINGASLNPAMEKQVFNDIYFTGELTSNFDEKDQDALSYSVKADAYTFKDRFNAKENSFAFSGFLNKRVRTFNVGVNASVDINAVEDVRKTANHIALVNPYVKFKGDNYDVQIGANIASEFGDSTRFNIFPTVAVDFAVVPTYAHIFAGVTGNVKKGSLRDFANQNQYLNSDINIQNTVERIHIYGGVKGNAGATFGYKVQAFYKKIDGLPLFMNAANPLSTGGYVPYKFDVVYDGLINNAKHLGFEGALNVRISNAFSIGGKVNIDDYTLSDNEEAWHLPKFRLAANTRINISEKLFIDGELTFQGQTYSLAYDFADATTVLDPAVKRTVPSFVDLSAGAEYRATKQLGIFVRANNMFGKEYERYLYYPRLGFNVLGGINFSF</sequence>
<feature type="signal peptide" evidence="4">
    <location>
        <begin position="1"/>
        <end position="26"/>
    </location>
</feature>
<keyword evidence="4" id="KW-0732">Signal</keyword>
<evidence type="ECO:0000256" key="4">
    <source>
        <dbReference type="SAM" id="SignalP"/>
    </source>
</evidence>
<keyword evidence="2" id="KW-0472">Membrane</keyword>
<keyword evidence="5" id="KW-0675">Receptor</keyword>
<keyword evidence="3" id="KW-0998">Cell outer membrane</keyword>
<dbReference type="AlphaFoldDB" id="A0A8T4H9X3"/>
<name>A0A8T4H9X3_9SPHI</name>
<evidence type="ECO:0000256" key="1">
    <source>
        <dbReference type="ARBA" id="ARBA00004442"/>
    </source>
</evidence>
<comment type="caution">
    <text evidence="5">The sequence shown here is derived from an EMBL/GenBank/DDBJ whole genome shotgun (WGS) entry which is preliminary data.</text>
</comment>
<proteinExistence type="predicted"/>
<feature type="chain" id="PRO_5035764049" evidence="4">
    <location>
        <begin position="27"/>
        <end position="575"/>
    </location>
</feature>
<organism evidence="5 6">
    <name type="scientific">Rhinopithecimicrobium faecis</name>
    <dbReference type="NCBI Taxonomy" id="2820698"/>
    <lineage>
        <taxon>Bacteria</taxon>
        <taxon>Pseudomonadati</taxon>
        <taxon>Bacteroidota</taxon>
        <taxon>Sphingobacteriia</taxon>
        <taxon>Sphingobacteriales</taxon>
        <taxon>Sphingobacteriaceae</taxon>
        <taxon>Rhinopithecimicrobium</taxon>
    </lineage>
</organism>
<dbReference type="InterPro" id="IPR036942">
    <property type="entry name" value="Beta-barrel_TonB_sf"/>
</dbReference>